<protein>
    <submittedName>
        <fullName evidence="2">Starch-binding associating with outer membrane</fullName>
    </submittedName>
</protein>
<accession>A0A1W2GJZ3</accession>
<dbReference type="STRING" id="692418.SAMN04488029_3133"/>
<feature type="chain" id="PRO_5012213115" evidence="1">
    <location>
        <begin position="20"/>
        <end position="497"/>
    </location>
</feature>
<evidence type="ECO:0000313" key="3">
    <source>
        <dbReference type="Proteomes" id="UP000192472"/>
    </source>
</evidence>
<sequence length="497" mass="54241">MKKYINKLMIVLATFGLMALGACDDYLDINNDPTQVVDPDPNFTLTSGIIDIAYFHTDAYGLAASYWVQYVTQAGNVAGVTAQDQYQVLPGDNAYQRDFNGLYSGPIQDLVYTSEEGLVRDQTNVAAIAELVKAYTFHSLVDMFDQVPYAQANKIDEFPNPVYDDGQDIYDDLIIKIDAAIDAIDPLSIEAVTGDIIFGGNMNRWVEFANTLKLKIYLRQTEARTSVAQSGVESLDGEAFLSSDALMAFDQSNPSNRHPAELADIGTQSFNAASGTIGNHMLNTNDPRIDVYFRRPIDTTDDPAPAVIPHQFIDQANGPNVTGPDAGLSYYSARGDYMIGTGSAFPYFTATESSFLQAEAALRGWITTGTAQEFYEQGIRDSFASAGLSGADAWIAAEAPYPTGGTFDAQLEAIMTAKWIALIRQPLEMWNEWKRTGYPSTTPATPVAGQVYIDPSPASLLPAGEFALRFPPTLTEATLNENTPDVVSLSTPVWWDM</sequence>
<dbReference type="EMBL" id="FWYF01000003">
    <property type="protein sequence ID" value="SMD36901.1"/>
    <property type="molecule type" value="Genomic_DNA"/>
</dbReference>
<keyword evidence="3" id="KW-1185">Reference proteome</keyword>
<reference evidence="2 3" key="1">
    <citation type="submission" date="2017-04" db="EMBL/GenBank/DDBJ databases">
        <authorList>
            <person name="Afonso C.L."/>
            <person name="Miller P.J."/>
            <person name="Scott M.A."/>
            <person name="Spackman E."/>
            <person name="Goraichik I."/>
            <person name="Dimitrov K.M."/>
            <person name="Suarez D.L."/>
            <person name="Swayne D.E."/>
        </authorList>
    </citation>
    <scope>NUCLEOTIDE SEQUENCE [LARGE SCALE GENOMIC DNA]</scope>
    <source>
        <strain evidence="2 3">DSM 26133</strain>
    </source>
</reference>
<organism evidence="2 3">
    <name type="scientific">Reichenbachiella faecimaris</name>
    <dbReference type="NCBI Taxonomy" id="692418"/>
    <lineage>
        <taxon>Bacteria</taxon>
        <taxon>Pseudomonadati</taxon>
        <taxon>Bacteroidota</taxon>
        <taxon>Cytophagia</taxon>
        <taxon>Cytophagales</taxon>
        <taxon>Reichenbachiellaceae</taxon>
        <taxon>Reichenbachiella</taxon>
    </lineage>
</organism>
<proteinExistence type="predicted"/>
<feature type="signal peptide" evidence="1">
    <location>
        <begin position="1"/>
        <end position="19"/>
    </location>
</feature>
<dbReference type="PROSITE" id="PS51257">
    <property type="entry name" value="PROKAR_LIPOPROTEIN"/>
    <property type="match status" value="1"/>
</dbReference>
<name>A0A1W2GJZ3_REIFA</name>
<dbReference type="OrthoDB" id="622163at2"/>
<dbReference type="RefSeq" id="WP_084373768.1">
    <property type="nucleotide sequence ID" value="NZ_FWYF01000003.1"/>
</dbReference>
<evidence type="ECO:0000313" key="2">
    <source>
        <dbReference type="EMBL" id="SMD36901.1"/>
    </source>
</evidence>
<dbReference type="Proteomes" id="UP000192472">
    <property type="component" value="Unassembled WGS sequence"/>
</dbReference>
<keyword evidence="1" id="KW-0732">Signal</keyword>
<dbReference type="AlphaFoldDB" id="A0A1W2GJZ3"/>
<dbReference type="Gene3D" id="1.25.40.390">
    <property type="match status" value="1"/>
</dbReference>
<gene>
    <name evidence="2" type="ORF">SAMN04488029_3133</name>
</gene>
<dbReference type="InterPro" id="IPR041662">
    <property type="entry name" value="SusD-like_2"/>
</dbReference>
<dbReference type="InterPro" id="IPR011990">
    <property type="entry name" value="TPR-like_helical_dom_sf"/>
</dbReference>
<evidence type="ECO:0000256" key="1">
    <source>
        <dbReference type="SAM" id="SignalP"/>
    </source>
</evidence>
<dbReference type="SUPFAM" id="SSF48452">
    <property type="entry name" value="TPR-like"/>
    <property type="match status" value="1"/>
</dbReference>
<dbReference type="Pfam" id="PF12771">
    <property type="entry name" value="SusD-like_2"/>
    <property type="match status" value="1"/>
</dbReference>